<evidence type="ECO:0000313" key="2">
    <source>
        <dbReference type="EMBL" id="MDT0402706.1"/>
    </source>
</evidence>
<sequence length="218" mass="23221">MRADGDSLDWARAWLCATFTRALGPEEVFARYGADPNQARLLDWDTASDLISGESGDGTVSLLRAGRIGEWAFCVEEDGCIGVGEESLAELSRGTETYSVAATEGVDVFQYWRDGECVEYFEPGMQHSRSEPFGPWWDRVEEALAAHEGEGAGMAPVVALVLEHLGITLDDAALAGPWPSLTLAEDDVPAASPGDNYAGEGPVPPGTILDFGPSNGLI</sequence>
<protein>
    <submittedName>
        <fullName evidence="2">DUF6461 domain-containing protein</fullName>
    </submittedName>
</protein>
<evidence type="ECO:0000313" key="3">
    <source>
        <dbReference type="Proteomes" id="UP001180503"/>
    </source>
</evidence>
<reference evidence="3" key="1">
    <citation type="submission" date="2023-07" db="EMBL/GenBank/DDBJ databases">
        <title>30 novel species of actinomycetes from the DSMZ collection.</title>
        <authorList>
            <person name="Nouioui I."/>
        </authorList>
    </citation>
    <scope>NUCLEOTIDE SEQUENCE [LARGE SCALE GENOMIC DNA]</scope>
    <source>
        <strain evidence="3">DSM 41635</strain>
    </source>
</reference>
<name>A0ABU2QF93_9ACTN</name>
<comment type="caution">
    <text evidence="2">The sequence shown here is derived from an EMBL/GenBank/DDBJ whole genome shotgun (WGS) entry which is preliminary data.</text>
</comment>
<organism evidence="2 3">
    <name type="scientific">Streptomyces edwardsiae</name>
    <dbReference type="NCBI Taxonomy" id="3075527"/>
    <lineage>
        <taxon>Bacteria</taxon>
        <taxon>Bacillati</taxon>
        <taxon>Actinomycetota</taxon>
        <taxon>Actinomycetes</taxon>
        <taxon>Kitasatosporales</taxon>
        <taxon>Streptomycetaceae</taxon>
        <taxon>Streptomyces</taxon>
    </lineage>
</organism>
<accession>A0ABU2QF93</accession>
<dbReference type="Pfam" id="PF20062">
    <property type="entry name" value="DUF6461"/>
    <property type="match status" value="1"/>
</dbReference>
<feature type="region of interest" description="Disordered" evidence="1">
    <location>
        <begin position="185"/>
        <end position="218"/>
    </location>
</feature>
<dbReference type="EMBL" id="JAVRFB010000008">
    <property type="protein sequence ID" value="MDT0402706.1"/>
    <property type="molecule type" value="Genomic_DNA"/>
</dbReference>
<proteinExistence type="predicted"/>
<dbReference type="InterPro" id="IPR045592">
    <property type="entry name" value="DUF6461"/>
</dbReference>
<dbReference type="RefSeq" id="WP_311710006.1">
    <property type="nucleotide sequence ID" value="NZ_JAVRFB010000008.1"/>
</dbReference>
<gene>
    <name evidence="2" type="ORF">RM528_12655</name>
</gene>
<evidence type="ECO:0000256" key="1">
    <source>
        <dbReference type="SAM" id="MobiDB-lite"/>
    </source>
</evidence>
<dbReference type="Proteomes" id="UP001180503">
    <property type="component" value="Unassembled WGS sequence"/>
</dbReference>